<name>A0ABX7PBT1_9BACT</name>
<sequence length="269" mass="28738">MDVALAEAGDSALFFGPTEVRVYQPDADDAWAASDAVAVLAPYRVRPEAALVLRPRAERRVQAGQRELVDSRGHTVGRGSQEDVLYLGTVEVLHPATRQVVLEVSGEARADPFAEVTDDGADPTPELTVLMESLTREALKALSGTLKPPRAPAPPLATSVAWLPWETLSLEAEGSTRDILDAEVLRHQRLRFANPRLAPAELDALARLPGGLHVREAPPGSKLSPGDEVLSIGGRPAPPQALARTRLGPTPVEARVRQPSGRIVSLSLP</sequence>
<reference evidence="2 3" key="1">
    <citation type="submission" date="2021-02" db="EMBL/GenBank/DDBJ databases">
        <title>De Novo genome assembly of isolated myxobacteria.</title>
        <authorList>
            <person name="Stevens D.C."/>
        </authorList>
    </citation>
    <scope>NUCLEOTIDE SEQUENCE [LARGE SCALE GENOMIC DNA]</scope>
    <source>
        <strain evidence="3">SCPEA02</strain>
    </source>
</reference>
<accession>A0ABX7PBT1</accession>
<organism evidence="2 3">
    <name type="scientific">Pyxidicoccus parkwayensis</name>
    <dbReference type="NCBI Taxonomy" id="2813578"/>
    <lineage>
        <taxon>Bacteria</taxon>
        <taxon>Pseudomonadati</taxon>
        <taxon>Myxococcota</taxon>
        <taxon>Myxococcia</taxon>
        <taxon>Myxococcales</taxon>
        <taxon>Cystobacterineae</taxon>
        <taxon>Myxococcaceae</taxon>
        <taxon>Pyxidicoccus</taxon>
    </lineage>
</organism>
<keyword evidence="3" id="KW-1185">Reference proteome</keyword>
<protein>
    <recommendedName>
        <fullName evidence="4">PDZ domain-containing protein</fullName>
    </recommendedName>
</protein>
<gene>
    <name evidence="2" type="ORF">JY651_07155</name>
</gene>
<dbReference type="Proteomes" id="UP000662747">
    <property type="component" value="Chromosome"/>
</dbReference>
<dbReference type="EMBL" id="CP071090">
    <property type="protein sequence ID" value="QSQ28014.1"/>
    <property type="molecule type" value="Genomic_DNA"/>
</dbReference>
<evidence type="ECO:0000313" key="2">
    <source>
        <dbReference type="EMBL" id="QSQ28014.1"/>
    </source>
</evidence>
<evidence type="ECO:0008006" key="4">
    <source>
        <dbReference type="Google" id="ProtNLM"/>
    </source>
</evidence>
<evidence type="ECO:0000256" key="1">
    <source>
        <dbReference type="SAM" id="MobiDB-lite"/>
    </source>
</evidence>
<feature type="region of interest" description="Disordered" evidence="1">
    <location>
        <begin position="216"/>
        <end position="269"/>
    </location>
</feature>
<proteinExistence type="predicted"/>
<evidence type="ECO:0000313" key="3">
    <source>
        <dbReference type="Proteomes" id="UP000662747"/>
    </source>
</evidence>